<feature type="transmembrane region" description="Helical" evidence="6">
    <location>
        <begin position="67"/>
        <end position="85"/>
    </location>
</feature>
<reference evidence="9" key="1">
    <citation type="journal article" date="2019" name="Int. J. Syst. Evol. Microbiol.">
        <title>The Global Catalogue of Microorganisms (GCM) 10K type strain sequencing project: providing services to taxonomists for standard genome sequencing and annotation.</title>
        <authorList>
            <consortium name="The Broad Institute Genomics Platform"/>
            <consortium name="The Broad Institute Genome Sequencing Center for Infectious Disease"/>
            <person name="Wu L."/>
            <person name="Ma J."/>
        </authorList>
    </citation>
    <scope>NUCLEOTIDE SEQUENCE [LARGE SCALE GENOMIC DNA]</scope>
    <source>
        <strain evidence="9">CCM 8932</strain>
    </source>
</reference>
<dbReference type="RefSeq" id="WP_137640345.1">
    <property type="nucleotide sequence ID" value="NZ_BJDK01000018.1"/>
</dbReference>
<evidence type="ECO:0000313" key="8">
    <source>
        <dbReference type="EMBL" id="MFC6163300.1"/>
    </source>
</evidence>
<dbReference type="Gene3D" id="3.40.50.10960">
    <property type="match status" value="1"/>
</dbReference>
<proteinExistence type="inferred from homology"/>
<evidence type="ECO:0000256" key="1">
    <source>
        <dbReference type="ARBA" id="ARBA00022475"/>
    </source>
</evidence>
<comment type="subcellular location">
    <subcellularLocation>
        <location evidence="6">Cell membrane</location>
        <topology evidence="6">Single-pass type II membrane protein</topology>
    </subcellularLocation>
    <text evidence="6">Localizes to the division septum.</text>
</comment>
<feature type="domain" description="Cell division protein FtsQ/DivIB C-terminal" evidence="7">
    <location>
        <begin position="168"/>
        <end position="270"/>
    </location>
</feature>
<keyword evidence="9" id="KW-1185">Reference proteome</keyword>
<dbReference type="InterPro" id="IPR005548">
    <property type="entry name" value="Cell_div_FtsQ/DivIB_C"/>
</dbReference>
<keyword evidence="4 6" id="KW-1133">Transmembrane helix</keyword>
<evidence type="ECO:0000256" key="6">
    <source>
        <dbReference type="HAMAP-Rule" id="MF_00912"/>
    </source>
</evidence>
<keyword evidence="1 6" id="KW-1003">Cell membrane</keyword>
<dbReference type="PANTHER" id="PTHR37820">
    <property type="entry name" value="CELL DIVISION PROTEIN DIVIB"/>
    <property type="match status" value="1"/>
</dbReference>
<dbReference type="GO" id="GO:0051301">
    <property type="term" value="P:cell division"/>
    <property type="evidence" value="ECO:0007669"/>
    <property type="project" value="UniProtKB-KW"/>
</dbReference>
<comment type="similarity">
    <text evidence="6">Belongs to the FtsQ/DivIB family. DivIB subfamily.</text>
</comment>
<dbReference type="HAMAP" id="MF_00912">
    <property type="entry name" value="DivIB"/>
    <property type="match status" value="1"/>
</dbReference>
<evidence type="ECO:0000256" key="5">
    <source>
        <dbReference type="ARBA" id="ARBA00023306"/>
    </source>
</evidence>
<dbReference type="InterPro" id="IPR050487">
    <property type="entry name" value="FtsQ_DivIB"/>
</dbReference>
<name>A0ABW1R4G6_9LACO</name>
<dbReference type="Proteomes" id="UP001596253">
    <property type="component" value="Unassembled WGS sequence"/>
</dbReference>
<dbReference type="Pfam" id="PF03799">
    <property type="entry name" value="FtsQ_DivIB_C"/>
    <property type="match status" value="1"/>
</dbReference>
<dbReference type="InterPro" id="IPR026580">
    <property type="entry name" value="DivIB"/>
</dbReference>
<evidence type="ECO:0000256" key="2">
    <source>
        <dbReference type="ARBA" id="ARBA00022618"/>
    </source>
</evidence>
<sequence>MAFFKRQPKQQKPLDQLTPWERYQRKAAENRQAEQQRHFNWTGKRVRIGDKLPKLKHQRQRLVTKRAAILISGFLVGMAIAGYFISPLSHVQTVQVTGIEKLTSKQVQRATKITPGTSIWAIVGHDRQTSQAARQTSQQIGKVTTKLTGLNHVTIKVSEIRIAGYLSKGDRYQRVLENGRIMTTTYAQPSGTYPIYASFKSGTRLQHMIAQYAKLPAAVKHNISEIKYAPNKANAERVHLYMNDGNEVYATIDTFASKMSYYAGIAAKMKQPGIINLEVGAYSYSFKKSHN</sequence>
<keyword evidence="3 6" id="KW-0812">Transmembrane</keyword>
<accession>A0ABW1R4G6</accession>
<protein>
    <recommendedName>
        <fullName evidence="6">Cell division protein DivIB</fullName>
    </recommendedName>
</protein>
<organism evidence="8 9">
    <name type="scientific">Lactiplantibacillus dongliensis</name>
    <dbReference type="NCBI Taxonomy" id="2559919"/>
    <lineage>
        <taxon>Bacteria</taxon>
        <taxon>Bacillati</taxon>
        <taxon>Bacillota</taxon>
        <taxon>Bacilli</taxon>
        <taxon>Lactobacillales</taxon>
        <taxon>Lactobacillaceae</taxon>
        <taxon>Lactiplantibacillus</taxon>
    </lineage>
</organism>
<evidence type="ECO:0000259" key="7">
    <source>
        <dbReference type="Pfam" id="PF03799"/>
    </source>
</evidence>
<dbReference type="PANTHER" id="PTHR37820:SF1">
    <property type="entry name" value="CELL DIVISION PROTEIN FTSQ"/>
    <property type="match status" value="1"/>
</dbReference>
<keyword evidence="2 6" id="KW-0132">Cell division</keyword>
<keyword evidence="5 6" id="KW-0131">Cell cycle</keyword>
<evidence type="ECO:0000256" key="4">
    <source>
        <dbReference type="ARBA" id="ARBA00022989"/>
    </source>
</evidence>
<dbReference type="EMBL" id="JBHSSD010000006">
    <property type="protein sequence ID" value="MFC6163300.1"/>
    <property type="molecule type" value="Genomic_DNA"/>
</dbReference>
<evidence type="ECO:0000313" key="9">
    <source>
        <dbReference type="Proteomes" id="UP001596253"/>
    </source>
</evidence>
<gene>
    <name evidence="6" type="primary">divIB</name>
    <name evidence="8" type="ORF">ACFP3T_01270</name>
</gene>
<evidence type="ECO:0000256" key="3">
    <source>
        <dbReference type="ARBA" id="ARBA00022692"/>
    </source>
</evidence>
<comment type="function">
    <text evidence="6">Cell division protein that may be involved in stabilizing or promoting the assembly of the division complex.</text>
</comment>
<keyword evidence="6" id="KW-0472">Membrane</keyword>
<comment type="caution">
    <text evidence="8">The sequence shown here is derived from an EMBL/GenBank/DDBJ whole genome shotgun (WGS) entry which is preliminary data.</text>
</comment>